<protein>
    <recommendedName>
        <fullName evidence="1">tRNA (guanine(37)-N(1))-methyltransferase</fullName>
        <ecNumber evidence="1">2.1.1.228</ecNumber>
    </recommendedName>
    <alternativeName>
        <fullName evidence="7">M1G-methyltransferase</fullName>
    </alternativeName>
    <alternativeName>
        <fullName evidence="8">tRNA [GM37] methyltransferase</fullName>
    </alternativeName>
</protein>
<dbReference type="Gene3D" id="3.40.50.150">
    <property type="entry name" value="Vaccinia Virus protein VP39"/>
    <property type="match status" value="1"/>
</dbReference>
<evidence type="ECO:0000256" key="8">
    <source>
        <dbReference type="ARBA" id="ARBA00033392"/>
    </source>
</evidence>
<evidence type="ECO:0000256" key="6">
    <source>
        <dbReference type="ARBA" id="ARBA00022694"/>
    </source>
</evidence>
<keyword evidence="3 11" id="KW-0489">Methyltransferase</keyword>
<dbReference type="CDD" id="cd02440">
    <property type="entry name" value="AdoMet_MTases"/>
    <property type="match status" value="1"/>
</dbReference>
<dbReference type="SUPFAM" id="SSF53335">
    <property type="entry name" value="S-adenosyl-L-methionine-dependent methyltransferases"/>
    <property type="match status" value="1"/>
</dbReference>
<dbReference type="InterPro" id="IPR030382">
    <property type="entry name" value="MeTrfase_TRM5/TYW2"/>
</dbReference>
<dbReference type="PANTHER" id="PTHR23245:SF36">
    <property type="entry name" value="TRNA (GUANINE(37)-N1)-METHYLTRANSFERASE"/>
    <property type="match status" value="1"/>
</dbReference>
<dbReference type="GO" id="GO:0005737">
    <property type="term" value="C:cytoplasm"/>
    <property type="evidence" value="ECO:0007669"/>
    <property type="project" value="TreeGrafter"/>
</dbReference>
<dbReference type="EMBL" id="DSTX01000002">
    <property type="protein sequence ID" value="HFK19978.1"/>
    <property type="molecule type" value="Genomic_DNA"/>
</dbReference>
<feature type="domain" description="SAM-dependent methyltransferase TRM5/TYW2-type" evidence="10">
    <location>
        <begin position="99"/>
        <end position="352"/>
    </location>
</feature>
<proteinExistence type="predicted"/>
<dbReference type="InterPro" id="IPR040601">
    <property type="entry name" value="Trm5a/b_N"/>
</dbReference>
<dbReference type="AlphaFoldDB" id="A0A7C3J4T1"/>
<accession>A0A7C3J4T1</accession>
<reference evidence="11" key="1">
    <citation type="journal article" date="2020" name="mSystems">
        <title>Genome- and Community-Level Interaction Insights into Carbon Utilization and Element Cycling Functions of Hydrothermarchaeota in Hydrothermal Sediment.</title>
        <authorList>
            <person name="Zhou Z."/>
            <person name="Liu Y."/>
            <person name="Xu W."/>
            <person name="Pan J."/>
            <person name="Luo Z.H."/>
            <person name="Li M."/>
        </authorList>
    </citation>
    <scope>NUCLEOTIDE SEQUENCE [LARGE SCALE GENOMIC DNA]</scope>
    <source>
        <strain evidence="11">SpSt-468</strain>
    </source>
</reference>
<dbReference type="InterPro" id="IPR056743">
    <property type="entry name" value="TRM5-TYW2-like_MTfase"/>
</dbReference>
<dbReference type="Pfam" id="PF18093">
    <property type="entry name" value="Trm5_N"/>
    <property type="match status" value="1"/>
</dbReference>
<keyword evidence="6" id="KW-0819">tRNA processing</keyword>
<comment type="caution">
    <text evidence="11">The sequence shown here is derived from an EMBL/GenBank/DDBJ whole genome shotgun (WGS) entry which is preliminary data.</text>
</comment>
<evidence type="ECO:0000313" key="11">
    <source>
        <dbReference type="EMBL" id="HFK19978.1"/>
    </source>
</evidence>
<evidence type="ECO:0000256" key="2">
    <source>
        <dbReference type="ARBA" id="ARBA00022490"/>
    </source>
</evidence>
<dbReference type="PANTHER" id="PTHR23245">
    <property type="entry name" value="TRNA METHYLTRANSFERASE"/>
    <property type="match status" value="1"/>
</dbReference>
<evidence type="ECO:0000256" key="3">
    <source>
        <dbReference type="ARBA" id="ARBA00022603"/>
    </source>
</evidence>
<name>A0A7C3J4T1_9CREN</name>
<keyword evidence="4 11" id="KW-0808">Transferase</keyword>
<evidence type="ECO:0000256" key="4">
    <source>
        <dbReference type="ARBA" id="ARBA00022679"/>
    </source>
</evidence>
<dbReference type="GO" id="GO:0052906">
    <property type="term" value="F:tRNA (guanine(37)-N1)-methyltransferase activity"/>
    <property type="evidence" value="ECO:0007669"/>
    <property type="project" value="UniProtKB-EC"/>
</dbReference>
<evidence type="ECO:0000256" key="1">
    <source>
        <dbReference type="ARBA" id="ARBA00012807"/>
    </source>
</evidence>
<dbReference type="PROSITE" id="PS51684">
    <property type="entry name" value="SAM_MT_TRM5_TYW2"/>
    <property type="match status" value="1"/>
</dbReference>
<dbReference type="InterPro" id="IPR029063">
    <property type="entry name" value="SAM-dependent_MTases_sf"/>
</dbReference>
<dbReference type="EC" id="2.1.1.228" evidence="1"/>
<dbReference type="Pfam" id="PF02475">
    <property type="entry name" value="TRM5-TYW2_MTfase"/>
    <property type="match status" value="1"/>
</dbReference>
<evidence type="ECO:0000259" key="10">
    <source>
        <dbReference type="PROSITE" id="PS51684"/>
    </source>
</evidence>
<evidence type="ECO:0000256" key="7">
    <source>
        <dbReference type="ARBA" id="ARBA00029736"/>
    </source>
</evidence>
<evidence type="ECO:0000256" key="9">
    <source>
        <dbReference type="ARBA" id="ARBA00047783"/>
    </source>
</evidence>
<organism evidence="11">
    <name type="scientific">Candidatus Methanomethylicus mesodigestus</name>
    <dbReference type="NCBI Taxonomy" id="1867258"/>
    <lineage>
        <taxon>Archaea</taxon>
        <taxon>Thermoproteota</taxon>
        <taxon>Methanosuratincolia</taxon>
        <taxon>Candidatus Methanomethylicales</taxon>
        <taxon>Candidatus Methanomethylicaceae</taxon>
        <taxon>Candidatus Methanomethylicus</taxon>
    </lineage>
</organism>
<sequence length="353" mass="38535">MGNSLCMKVRKEYGEKARALLSAQGILDCQRKIKPEGMWILIPLLRPVDANISGKLGCLGDAEVIEAELPPAQSRSKTLESILRGSVPDGLVELLPKSYDAIGDIIVLESLDPQLAPYKSDVGRSLLEINPGAKTVLLKSGKVDGKFRVPSHELLAGEDKRATVHQEHGIRLKVDVSKAYFSPRLGSERRRVAGQVADGETIVDLFAGIGPFSLMIAKRSKARVYSIDLNPEAISLLKENISMNKLRGEVIPILGDAAEAAERLGRVADRVIMNLPGSSLDFLGSAAKVLKAEGGMIHLYVFSRGDAIREASAQFMDASVNLFRRREIRIARLVKQVAPRDWQVALDIWAMPA</sequence>
<gene>
    <name evidence="11" type="ORF">ENS19_01710</name>
</gene>
<comment type="catalytic activity">
    <reaction evidence="9">
        <text>guanosine(37) in tRNA + S-adenosyl-L-methionine = N(1)-methylguanosine(37) in tRNA + S-adenosyl-L-homocysteine + H(+)</text>
        <dbReference type="Rhea" id="RHEA:36899"/>
        <dbReference type="Rhea" id="RHEA-COMP:10145"/>
        <dbReference type="Rhea" id="RHEA-COMP:10147"/>
        <dbReference type="ChEBI" id="CHEBI:15378"/>
        <dbReference type="ChEBI" id="CHEBI:57856"/>
        <dbReference type="ChEBI" id="CHEBI:59789"/>
        <dbReference type="ChEBI" id="CHEBI:73542"/>
        <dbReference type="ChEBI" id="CHEBI:74269"/>
        <dbReference type="EC" id="2.1.1.228"/>
    </reaction>
</comment>
<keyword evidence="2" id="KW-0963">Cytoplasm</keyword>
<evidence type="ECO:0000256" key="5">
    <source>
        <dbReference type="ARBA" id="ARBA00022691"/>
    </source>
</evidence>
<dbReference type="GO" id="GO:0002939">
    <property type="term" value="P:tRNA N1-guanine methylation"/>
    <property type="evidence" value="ECO:0007669"/>
    <property type="project" value="TreeGrafter"/>
</dbReference>
<keyword evidence="5" id="KW-0949">S-adenosyl-L-methionine</keyword>
<dbReference type="Gene3D" id="3.30.300.110">
    <property type="entry name" value="Met-10+ protein-like domains"/>
    <property type="match status" value="1"/>
</dbReference>
<dbReference type="FunFam" id="3.30.300.110:FF:000001">
    <property type="entry name" value="tRNA (guanine(37)-N1)-methyltransferase"/>
    <property type="match status" value="1"/>
</dbReference>
<dbReference type="Pfam" id="PF25133">
    <property type="entry name" value="TYW2_N_2"/>
    <property type="match status" value="1"/>
</dbReference>
<dbReference type="Gene3D" id="3.30.70.2580">
    <property type="match status" value="1"/>
</dbReference>
<dbReference type="InterPro" id="IPR056744">
    <property type="entry name" value="TRM5/TYW2-like_N"/>
</dbReference>